<dbReference type="GO" id="GO:0000155">
    <property type="term" value="F:phosphorelay sensor kinase activity"/>
    <property type="evidence" value="ECO:0007669"/>
    <property type="project" value="InterPro"/>
</dbReference>
<evidence type="ECO:0000256" key="7">
    <source>
        <dbReference type="ARBA" id="ARBA00022840"/>
    </source>
</evidence>
<dbReference type="InterPro" id="IPR004358">
    <property type="entry name" value="Sig_transdc_His_kin-like_C"/>
</dbReference>
<dbReference type="Gene3D" id="3.30.565.10">
    <property type="entry name" value="Histidine kinase-like ATPase, C-terminal domain"/>
    <property type="match status" value="1"/>
</dbReference>
<accession>A0AAE4Z6J0</accession>
<dbReference type="PRINTS" id="PR00344">
    <property type="entry name" value="BCTRLSENSOR"/>
</dbReference>
<dbReference type="InterPro" id="IPR036890">
    <property type="entry name" value="HATPase_C_sf"/>
</dbReference>
<keyword evidence="7" id="KW-0067">ATP-binding</keyword>
<dbReference type="SMART" id="SM00387">
    <property type="entry name" value="HATPase_c"/>
    <property type="match status" value="1"/>
</dbReference>
<dbReference type="SUPFAM" id="SSF55874">
    <property type="entry name" value="ATPase domain of HSP90 chaperone/DNA topoisomerase II/histidine kinase"/>
    <property type="match status" value="1"/>
</dbReference>
<keyword evidence="5" id="KW-0547">Nucleotide-binding</keyword>
<dbReference type="Pfam" id="PF02518">
    <property type="entry name" value="HATPase_c"/>
    <property type="match status" value="1"/>
</dbReference>
<dbReference type="AlphaFoldDB" id="A0AAE4Z6J0"/>
<keyword evidence="3" id="KW-0597">Phosphoprotein</keyword>
<dbReference type="SUPFAM" id="SSF47384">
    <property type="entry name" value="Homodimeric domain of signal transducing histidine kinase"/>
    <property type="match status" value="1"/>
</dbReference>
<keyword evidence="6" id="KW-0418">Kinase</keyword>
<evidence type="ECO:0000313" key="10">
    <source>
        <dbReference type="EMBL" id="NIR74269.1"/>
    </source>
</evidence>
<dbReference type="PANTHER" id="PTHR43065:SF10">
    <property type="entry name" value="PEROXIDE STRESS-ACTIVATED HISTIDINE KINASE MAK3"/>
    <property type="match status" value="1"/>
</dbReference>
<dbReference type="GO" id="GO:0005524">
    <property type="term" value="F:ATP binding"/>
    <property type="evidence" value="ECO:0007669"/>
    <property type="project" value="UniProtKB-KW"/>
</dbReference>
<evidence type="ECO:0000313" key="11">
    <source>
        <dbReference type="Proteomes" id="UP000702544"/>
    </source>
</evidence>
<comment type="caution">
    <text evidence="10">The sequence shown here is derived from an EMBL/GenBank/DDBJ whole genome shotgun (WGS) entry which is preliminary data.</text>
</comment>
<evidence type="ECO:0000256" key="8">
    <source>
        <dbReference type="ARBA" id="ARBA00023012"/>
    </source>
</evidence>
<evidence type="ECO:0000256" key="5">
    <source>
        <dbReference type="ARBA" id="ARBA00022741"/>
    </source>
</evidence>
<dbReference type="EMBL" id="JAACAK010000032">
    <property type="protein sequence ID" value="NIR74269.1"/>
    <property type="molecule type" value="Genomic_DNA"/>
</dbReference>
<name>A0AAE4Z6J0_9BACT</name>
<keyword evidence="8" id="KW-0902">Two-component regulatory system</keyword>
<dbReference type="Proteomes" id="UP000702544">
    <property type="component" value="Unassembled WGS sequence"/>
</dbReference>
<evidence type="ECO:0000256" key="4">
    <source>
        <dbReference type="ARBA" id="ARBA00022679"/>
    </source>
</evidence>
<sequence length="251" mass="27437">MSDQDRGSLQQLMAGLAHELNTPLGAIQSNRDVLNRAVARISDILADGVVDDEEIEHVRSLAQTISEVIEIDQVAVDVIAQLVASVRNCWRPDEHEKRCVDLHRGIDSTLLLLRHELKNRIKVEKEYGKLPPVFCYPGQTNQVFMNLLLNASQAIEGEGKITIRTYEKDGHAAVEISDTGSGIESDSIDRIFDSGFTTKGTRSGMGLGLRICREIIERQGGAIEVESTVGKGSSFRVTLPLGGCEEVAGDL</sequence>
<evidence type="ECO:0000256" key="1">
    <source>
        <dbReference type="ARBA" id="ARBA00000085"/>
    </source>
</evidence>
<dbReference type="Gene3D" id="1.10.287.130">
    <property type="match status" value="1"/>
</dbReference>
<dbReference type="PANTHER" id="PTHR43065">
    <property type="entry name" value="SENSOR HISTIDINE KINASE"/>
    <property type="match status" value="1"/>
</dbReference>
<dbReference type="InterPro" id="IPR003594">
    <property type="entry name" value="HATPase_dom"/>
</dbReference>
<dbReference type="InterPro" id="IPR005467">
    <property type="entry name" value="His_kinase_dom"/>
</dbReference>
<evidence type="ECO:0000256" key="2">
    <source>
        <dbReference type="ARBA" id="ARBA00012438"/>
    </source>
</evidence>
<evidence type="ECO:0000259" key="9">
    <source>
        <dbReference type="PROSITE" id="PS50109"/>
    </source>
</evidence>
<dbReference type="CDD" id="cd00082">
    <property type="entry name" value="HisKA"/>
    <property type="match status" value="1"/>
</dbReference>
<evidence type="ECO:0000256" key="3">
    <source>
        <dbReference type="ARBA" id="ARBA00022553"/>
    </source>
</evidence>
<keyword evidence="4" id="KW-0808">Transferase</keyword>
<dbReference type="InterPro" id="IPR036097">
    <property type="entry name" value="HisK_dim/P_sf"/>
</dbReference>
<evidence type="ECO:0000256" key="6">
    <source>
        <dbReference type="ARBA" id="ARBA00022777"/>
    </source>
</evidence>
<protein>
    <recommendedName>
        <fullName evidence="2">histidine kinase</fullName>
        <ecNumber evidence="2">2.7.13.3</ecNumber>
    </recommendedName>
</protein>
<organism evidence="10 11">
    <name type="scientific">Candidatus Kutchimonas denitrificans</name>
    <dbReference type="NCBI Taxonomy" id="3056748"/>
    <lineage>
        <taxon>Bacteria</taxon>
        <taxon>Pseudomonadati</taxon>
        <taxon>Gemmatimonadota</taxon>
        <taxon>Gemmatimonadia</taxon>
        <taxon>Candidatus Palauibacterales</taxon>
        <taxon>Candidatus Palauibacteraceae</taxon>
        <taxon>Candidatus Kutchimonas</taxon>
    </lineage>
</organism>
<gene>
    <name evidence="10" type="ORF">GWO12_04025</name>
</gene>
<reference evidence="10 11" key="1">
    <citation type="submission" date="2020-01" db="EMBL/GenBank/DDBJ databases">
        <title>Genomes assembled from Gulf of Kutch pelagic sediment metagenomes.</title>
        <authorList>
            <person name="Chandrashekar M."/>
            <person name="Mahajan M.S."/>
            <person name="Dave K.J."/>
            <person name="Vatsa P."/>
            <person name="Nathani N.M."/>
        </authorList>
    </citation>
    <scope>NUCLEOTIDE SEQUENCE [LARGE SCALE GENOMIC DNA]</scope>
    <source>
        <strain evidence="10">KS3-K002</strain>
    </source>
</reference>
<dbReference type="EC" id="2.7.13.3" evidence="2"/>
<dbReference type="InterPro" id="IPR003661">
    <property type="entry name" value="HisK_dim/P_dom"/>
</dbReference>
<dbReference type="Pfam" id="PF00512">
    <property type="entry name" value="HisKA"/>
    <property type="match status" value="1"/>
</dbReference>
<feature type="domain" description="Histidine kinase" evidence="9">
    <location>
        <begin position="15"/>
        <end position="243"/>
    </location>
</feature>
<dbReference type="PROSITE" id="PS50109">
    <property type="entry name" value="HIS_KIN"/>
    <property type="match status" value="1"/>
</dbReference>
<comment type="catalytic activity">
    <reaction evidence="1">
        <text>ATP + protein L-histidine = ADP + protein N-phospho-L-histidine.</text>
        <dbReference type="EC" id="2.7.13.3"/>
    </reaction>
</comment>
<proteinExistence type="predicted"/>